<dbReference type="Proteomes" id="UP001219518">
    <property type="component" value="Unassembled WGS sequence"/>
</dbReference>
<sequence length="317" mass="34803">MADEISAIVQISIEAESYDIEILHNEVYGQVDRWSDIVEVQVDLQSDSNVNCSESQFIEKPTQISKSVETRVCSVMNCQCTNNLHGKKVLNKAGLERCREWIRLSGNMRLLNVNPGHMCHSYYMCANHFNINQFNSKNIDTLKKSAIITRLVSMVILAMTELKDSSVASINLMKELLKEVAETNKLLIKKRSASDLSEESSTSSPAKVPKMGSASDLSEEASTSSPVKVPKRGSATATTVNEDESPTLGSPVTGKACWPRPGQSSQPKNDTPLLVALERSPLGAREKLYHSVTSLGRADPIRAALGRLGRAQAIWAR</sequence>
<dbReference type="GO" id="GO:0008233">
    <property type="term" value="F:peptidase activity"/>
    <property type="evidence" value="ECO:0007669"/>
    <property type="project" value="UniProtKB-KW"/>
</dbReference>
<comment type="caution">
    <text evidence="2">The sequence shown here is derived from an EMBL/GenBank/DDBJ whole genome shotgun (WGS) entry which is preliminary data.</text>
</comment>
<gene>
    <name evidence="2" type="ORF">KUF71_004218</name>
</gene>
<evidence type="ECO:0000256" key="1">
    <source>
        <dbReference type="SAM" id="MobiDB-lite"/>
    </source>
</evidence>
<dbReference type="EMBL" id="JAHWGI010000195">
    <property type="protein sequence ID" value="KAK3910730.1"/>
    <property type="molecule type" value="Genomic_DNA"/>
</dbReference>
<accession>A0AAE1L904</accession>
<keyword evidence="3" id="KW-1185">Reference proteome</keyword>
<dbReference type="AlphaFoldDB" id="A0AAE1L904"/>
<name>A0AAE1L904_9NEOP</name>
<reference evidence="2" key="1">
    <citation type="submission" date="2021-07" db="EMBL/GenBank/DDBJ databases">
        <authorList>
            <person name="Catto M.A."/>
            <person name="Jacobson A."/>
            <person name="Kennedy G."/>
            <person name="Labadie P."/>
            <person name="Hunt B.G."/>
            <person name="Srinivasan R."/>
        </authorList>
    </citation>
    <scope>NUCLEOTIDE SEQUENCE</scope>
    <source>
        <strain evidence="2">PL_HMW_Pooled</strain>
        <tissue evidence="2">Head</tissue>
    </source>
</reference>
<evidence type="ECO:0000313" key="3">
    <source>
        <dbReference type="Proteomes" id="UP001219518"/>
    </source>
</evidence>
<keyword evidence="2" id="KW-0645">Protease</keyword>
<protein>
    <submittedName>
        <fullName evidence="2">Lon protease</fullName>
    </submittedName>
</protein>
<dbReference type="GO" id="GO:0006508">
    <property type="term" value="P:proteolysis"/>
    <property type="evidence" value="ECO:0007669"/>
    <property type="project" value="UniProtKB-KW"/>
</dbReference>
<proteinExistence type="predicted"/>
<reference evidence="2" key="2">
    <citation type="journal article" date="2023" name="BMC Genomics">
        <title>Pest status, molecular evolution, and epigenetic factors derived from the genome assembly of Frankliniella fusca, a thysanopteran phytovirus vector.</title>
        <authorList>
            <person name="Catto M.A."/>
            <person name="Labadie P.E."/>
            <person name="Jacobson A.L."/>
            <person name="Kennedy G.G."/>
            <person name="Srinivasan R."/>
            <person name="Hunt B.G."/>
        </authorList>
    </citation>
    <scope>NUCLEOTIDE SEQUENCE</scope>
    <source>
        <strain evidence="2">PL_HMW_Pooled</strain>
    </source>
</reference>
<organism evidence="2 3">
    <name type="scientific">Frankliniella fusca</name>
    <dbReference type="NCBI Taxonomy" id="407009"/>
    <lineage>
        <taxon>Eukaryota</taxon>
        <taxon>Metazoa</taxon>
        <taxon>Ecdysozoa</taxon>
        <taxon>Arthropoda</taxon>
        <taxon>Hexapoda</taxon>
        <taxon>Insecta</taxon>
        <taxon>Pterygota</taxon>
        <taxon>Neoptera</taxon>
        <taxon>Paraneoptera</taxon>
        <taxon>Thysanoptera</taxon>
        <taxon>Terebrantia</taxon>
        <taxon>Thripoidea</taxon>
        <taxon>Thripidae</taxon>
        <taxon>Frankliniella</taxon>
    </lineage>
</organism>
<keyword evidence="2" id="KW-0378">Hydrolase</keyword>
<feature type="region of interest" description="Disordered" evidence="1">
    <location>
        <begin position="191"/>
        <end position="273"/>
    </location>
</feature>
<evidence type="ECO:0000313" key="2">
    <source>
        <dbReference type="EMBL" id="KAK3910730.1"/>
    </source>
</evidence>